<dbReference type="EC" id="2.7.7.6" evidence="2"/>
<protein>
    <submittedName>
        <fullName evidence="2">DNA-directed RNA polymerase subunit alpha</fullName>
        <ecNumber evidence="2">2.7.7.6</ecNumber>
    </submittedName>
</protein>
<dbReference type="SUPFAM" id="SSF47789">
    <property type="entry name" value="C-terminal domain of RNA polymerase alpha subunit"/>
    <property type="match status" value="1"/>
</dbReference>
<dbReference type="EMBL" id="CP036264">
    <property type="protein sequence ID" value="QEG01562.1"/>
    <property type="molecule type" value="Genomic_DNA"/>
</dbReference>
<dbReference type="GO" id="GO:0003677">
    <property type="term" value="F:DNA binding"/>
    <property type="evidence" value="ECO:0007669"/>
    <property type="project" value="InterPro"/>
</dbReference>
<keyword evidence="3" id="KW-1185">Reference proteome</keyword>
<keyword evidence="2" id="KW-0804">Transcription</keyword>
<organism evidence="2 3">
    <name type="scientific">Stieleria maiorica</name>
    <dbReference type="NCBI Taxonomy" id="2795974"/>
    <lineage>
        <taxon>Bacteria</taxon>
        <taxon>Pseudomonadati</taxon>
        <taxon>Planctomycetota</taxon>
        <taxon>Planctomycetia</taxon>
        <taxon>Pirellulales</taxon>
        <taxon>Pirellulaceae</taxon>
        <taxon>Stieleria</taxon>
    </lineage>
</organism>
<evidence type="ECO:0000259" key="1">
    <source>
        <dbReference type="Pfam" id="PF03118"/>
    </source>
</evidence>
<dbReference type="Pfam" id="PF03118">
    <property type="entry name" value="RNA_pol_A_CTD"/>
    <property type="match status" value="1"/>
</dbReference>
<sequence>MARTRIPLDQQWVAEQKKTRMLASAVAELELDVRTVNGLEEAGVLYVSELIELTRAELDRIPNFGSKSVERIIQVLGEHGLALRSSWSSPAR</sequence>
<evidence type="ECO:0000313" key="2">
    <source>
        <dbReference type="EMBL" id="QEG01562.1"/>
    </source>
</evidence>
<dbReference type="KEGG" id="smam:Mal15_56390"/>
<keyword evidence="2" id="KW-0808">Transferase</keyword>
<keyword evidence="2" id="KW-0240">DNA-directed RNA polymerase</keyword>
<dbReference type="GO" id="GO:0003899">
    <property type="term" value="F:DNA-directed RNA polymerase activity"/>
    <property type="evidence" value="ECO:0007669"/>
    <property type="project" value="UniProtKB-EC"/>
</dbReference>
<gene>
    <name evidence="2" type="primary">rpoA_4</name>
    <name evidence="2" type="ORF">Mal15_56390</name>
</gene>
<name>A0A5B9MJV9_9BACT</name>
<dbReference type="Proteomes" id="UP000321353">
    <property type="component" value="Chromosome"/>
</dbReference>
<dbReference type="Gene3D" id="1.10.150.20">
    <property type="entry name" value="5' to 3' exonuclease, C-terminal subdomain"/>
    <property type="match status" value="1"/>
</dbReference>
<dbReference type="GO" id="GO:0000428">
    <property type="term" value="C:DNA-directed RNA polymerase complex"/>
    <property type="evidence" value="ECO:0007669"/>
    <property type="project" value="UniProtKB-KW"/>
</dbReference>
<evidence type="ECO:0000313" key="3">
    <source>
        <dbReference type="Proteomes" id="UP000321353"/>
    </source>
</evidence>
<reference evidence="2 3" key="1">
    <citation type="submission" date="2019-02" db="EMBL/GenBank/DDBJ databases">
        <title>Planctomycetal bacteria perform biofilm scaping via a novel small molecule.</title>
        <authorList>
            <person name="Jeske O."/>
            <person name="Boedeker C."/>
            <person name="Wiegand S."/>
            <person name="Breitling P."/>
            <person name="Kallscheuer N."/>
            <person name="Jogler M."/>
            <person name="Rohde M."/>
            <person name="Petersen J."/>
            <person name="Medema M.H."/>
            <person name="Surup F."/>
            <person name="Jogler C."/>
        </authorList>
    </citation>
    <scope>NUCLEOTIDE SEQUENCE [LARGE SCALE GENOMIC DNA]</scope>
    <source>
        <strain evidence="2 3">Mal15</strain>
    </source>
</reference>
<dbReference type="AlphaFoldDB" id="A0A5B9MJV9"/>
<keyword evidence="2" id="KW-0548">Nucleotidyltransferase</keyword>
<dbReference type="InterPro" id="IPR011260">
    <property type="entry name" value="RNAP_asu_C"/>
</dbReference>
<feature type="domain" description="RNA polymerase alpha subunit C-terminal" evidence="1">
    <location>
        <begin position="16"/>
        <end position="77"/>
    </location>
</feature>
<accession>A0A5B9MJV9</accession>
<proteinExistence type="predicted"/>
<dbReference type="GO" id="GO:0006351">
    <property type="term" value="P:DNA-templated transcription"/>
    <property type="evidence" value="ECO:0007669"/>
    <property type="project" value="InterPro"/>
</dbReference>